<comment type="caution">
    <text evidence="4">The sequence shown here is derived from an EMBL/GenBank/DDBJ whole genome shotgun (WGS) entry which is preliminary data.</text>
</comment>
<keyword evidence="2" id="KW-0547">Nucleotide-binding</keyword>
<sequence>MNCGDYTYIWQADDWPNLRYDLAALAKSLADVSRAQGVLLGRLADVGVLLRNEATLAALTADVVKTSEIEGERLDVGSVRSSIARRLGVDIGALAPIDRHIEGVVDMVLDATANCYAPVTCERMFGWHAALFPTGYSGLSRIGVGGWRDDMHGPMQVVSGPIGRQRVHFEAPPADRLEREMARLIAWLNAPAHEPGLIRAGIGHLWFVTVHPFDDGNGRIARAIGDLLLARADNSPQRFFSLSAQIQRETNAYYAILEQTQKGSLDITEWLGWFLGVLHRAIGLAQETLDAVLAKARFWQRWGSVSLNARQSKLLNRLLDGFEGKLTSAKWAAIAKCSPDTALRDISDLLAKGLLKKSDAGGRATSYELAGPVDA</sequence>
<dbReference type="InterPro" id="IPR040198">
    <property type="entry name" value="Fido_containing"/>
</dbReference>
<dbReference type="Pfam" id="PF13776">
    <property type="entry name" value="DUF4172"/>
    <property type="match status" value="1"/>
</dbReference>
<dbReference type="GO" id="GO:0005524">
    <property type="term" value="F:ATP binding"/>
    <property type="evidence" value="ECO:0007669"/>
    <property type="project" value="UniProtKB-KW"/>
</dbReference>
<proteinExistence type="predicted"/>
<dbReference type="EMBL" id="PNYB01000009">
    <property type="protein sequence ID" value="PMS24684.1"/>
    <property type="molecule type" value="Genomic_DNA"/>
</dbReference>
<evidence type="ECO:0000259" key="3">
    <source>
        <dbReference type="PROSITE" id="PS51459"/>
    </source>
</evidence>
<evidence type="ECO:0000256" key="2">
    <source>
        <dbReference type="PIRSR" id="PIRSR640198-2"/>
    </source>
</evidence>
<dbReference type="PROSITE" id="PS51459">
    <property type="entry name" value="FIDO"/>
    <property type="match status" value="1"/>
</dbReference>
<dbReference type="PANTHER" id="PTHR13504">
    <property type="entry name" value="FIDO DOMAIN-CONTAINING PROTEIN DDB_G0283145"/>
    <property type="match status" value="1"/>
</dbReference>
<dbReference type="Proteomes" id="UP000235347">
    <property type="component" value="Unassembled WGS sequence"/>
</dbReference>
<evidence type="ECO:0000256" key="1">
    <source>
        <dbReference type="PIRSR" id="PIRSR640198-1"/>
    </source>
</evidence>
<keyword evidence="5" id="KW-1185">Reference proteome</keyword>
<name>A0A2N7W5K2_9BURK</name>
<dbReference type="InterPro" id="IPR025230">
    <property type="entry name" value="DUF4172"/>
</dbReference>
<organism evidence="4 5">
    <name type="scientific">Trinickia soli</name>
    <dbReference type="NCBI Taxonomy" id="380675"/>
    <lineage>
        <taxon>Bacteria</taxon>
        <taxon>Pseudomonadati</taxon>
        <taxon>Pseudomonadota</taxon>
        <taxon>Betaproteobacteria</taxon>
        <taxon>Burkholderiales</taxon>
        <taxon>Burkholderiaceae</taxon>
        <taxon>Trinickia</taxon>
    </lineage>
</organism>
<feature type="binding site" evidence="2">
    <location>
        <begin position="215"/>
        <end position="222"/>
    </location>
    <ligand>
        <name>ATP</name>
        <dbReference type="ChEBI" id="CHEBI:30616"/>
    </ligand>
</feature>
<feature type="domain" description="Fido" evidence="3">
    <location>
        <begin position="119"/>
        <end position="276"/>
    </location>
</feature>
<dbReference type="InterPro" id="IPR003812">
    <property type="entry name" value="Fido"/>
</dbReference>
<dbReference type="Gene3D" id="1.10.3290.10">
    <property type="entry name" value="Fido-like domain"/>
    <property type="match status" value="1"/>
</dbReference>
<reference evidence="4 5" key="1">
    <citation type="submission" date="2018-01" db="EMBL/GenBank/DDBJ databases">
        <title>Whole genome analyses suggest that Burkholderia sensu lato contains two further novel genera in the rhizoxinica-symbiotica group Mycetohabitans gen. nov., and Trinickia gen. nov.: implications for the evolution of diazotrophy and nodulation in the Burkholderiaceae.</title>
        <authorList>
            <person name="Estrada-de los Santos P."/>
            <person name="Palmer M."/>
            <person name="Chavez-Ramirez B."/>
            <person name="Beukes C."/>
            <person name="Steenkamp E.T."/>
            <person name="Hirsch A.M."/>
            <person name="Manyaka P."/>
            <person name="Maluk M."/>
            <person name="Lafos M."/>
            <person name="Crook M."/>
            <person name="Gross E."/>
            <person name="Simon M.F."/>
            <person name="Bueno dos Reis Junior F."/>
            <person name="Poole P.S."/>
            <person name="Venter S.N."/>
            <person name="James E.K."/>
        </authorList>
    </citation>
    <scope>NUCLEOTIDE SEQUENCE [LARGE SCALE GENOMIC DNA]</scope>
    <source>
        <strain evidence="4 5">GP25-8</strain>
    </source>
</reference>
<feature type="binding site" evidence="2">
    <location>
        <begin position="253"/>
        <end position="254"/>
    </location>
    <ligand>
        <name>ATP</name>
        <dbReference type="ChEBI" id="CHEBI:30616"/>
    </ligand>
</feature>
<dbReference type="InterPro" id="IPR036597">
    <property type="entry name" value="Fido-like_dom_sf"/>
</dbReference>
<dbReference type="SUPFAM" id="SSF140931">
    <property type="entry name" value="Fic-like"/>
    <property type="match status" value="1"/>
</dbReference>
<dbReference type="PANTHER" id="PTHR13504:SF33">
    <property type="entry name" value="FIC FAMILY PROTEIN"/>
    <property type="match status" value="1"/>
</dbReference>
<evidence type="ECO:0000313" key="5">
    <source>
        <dbReference type="Proteomes" id="UP000235347"/>
    </source>
</evidence>
<protein>
    <submittedName>
        <fullName evidence="4">DUF4172 domain-containing protein</fullName>
    </submittedName>
</protein>
<accession>A0A2N7W5K2</accession>
<feature type="active site" evidence="1">
    <location>
        <position position="211"/>
    </location>
</feature>
<evidence type="ECO:0000313" key="4">
    <source>
        <dbReference type="EMBL" id="PMS24684.1"/>
    </source>
</evidence>
<keyword evidence="2" id="KW-0067">ATP-binding</keyword>
<dbReference type="Pfam" id="PF02661">
    <property type="entry name" value="Fic"/>
    <property type="match status" value="1"/>
</dbReference>
<gene>
    <name evidence="4" type="ORF">C0Z19_12800</name>
</gene>
<dbReference type="AlphaFoldDB" id="A0A2N7W5K2"/>
<dbReference type="RefSeq" id="WP_102610200.1">
    <property type="nucleotide sequence ID" value="NZ_CADIKD010000003.1"/>
</dbReference>